<dbReference type="PANTHER" id="PTHR45624:SF10">
    <property type="entry name" value="SLC (SOLUTE CARRIER) HOMOLOG"/>
    <property type="match status" value="1"/>
</dbReference>
<keyword evidence="7" id="KW-0496">Mitochondrion</keyword>
<evidence type="ECO:0000256" key="6">
    <source>
        <dbReference type="ARBA" id="ARBA00022989"/>
    </source>
</evidence>
<dbReference type="EMBL" id="MN740367">
    <property type="protein sequence ID" value="QHU02911.1"/>
    <property type="molecule type" value="Genomic_DNA"/>
</dbReference>
<keyword evidence="6" id="KW-1133">Transmembrane helix</keyword>
<evidence type="ECO:0000256" key="5">
    <source>
        <dbReference type="ARBA" id="ARBA00022737"/>
    </source>
</evidence>
<dbReference type="Pfam" id="PF00153">
    <property type="entry name" value="Mito_carr"/>
    <property type="match status" value="1"/>
</dbReference>
<protein>
    <recommendedName>
        <fullName evidence="10">Mitochondrial carrier protein</fullName>
    </recommendedName>
</protein>
<dbReference type="InterPro" id="IPR018108">
    <property type="entry name" value="MCP_transmembrane"/>
</dbReference>
<evidence type="ECO:0008006" key="10">
    <source>
        <dbReference type="Google" id="ProtNLM"/>
    </source>
</evidence>
<comment type="similarity">
    <text evidence="2">Belongs to the mitochondrial carrier (TC 2.A.29) family.</text>
</comment>
<dbReference type="Gene3D" id="1.50.40.10">
    <property type="entry name" value="Mitochondrial carrier domain"/>
    <property type="match status" value="1"/>
</dbReference>
<dbReference type="InterPro" id="IPR050567">
    <property type="entry name" value="Mitochondrial_Carrier"/>
</dbReference>
<evidence type="ECO:0000256" key="1">
    <source>
        <dbReference type="ARBA" id="ARBA00004225"/>
    </source>
</evidence>
<dbReference type="GO" id="GO:0022857">
    <property type="term" value="F:transmembrane transporter activity"/>
    <property type="evidence" value="ECO:0007669"/>
    <property type="project" value="TreeGrafter"/>
</dbReference>
<evidence type="ECO:0000256" key="4">
    <source>
        <dbReference type="ARBA" id="ARBA00022692"/>
    </source>
</evidence>
<dbReference type="PANTHER" id="PTHR45624">
    <property type="entry name" value="MITOCHONDRIAL BASIC AMINO ACIDS TRANSPORTER-RELATED"/>
    <property type="match status" value="1"/>
</dbReference>
<dbReference type="InterPro" id="IPR023395">
    <property type="entry name" value="MCP_dom_sf"/>
</dbReference>
<evidence type="ECO:0000256" key="2">
    <source>
        <dbReference type="ARBA" id="ARBA00006375"/>
    </source>
</evidence>
<keyword evidence="8" id="KW-0472">Membrane</keyword>
<name>A0A6C0JDD8_9ZZZZ</name>
<sequence>MNDYIFGALSGISQTIIGHPFDTYKVLLQNNKPINNLKIKNIMAGIKYPLSSSALICSLNFGSYSYFKNNLDINIPVSGALSGIVVTPIVFISDIGKVSRQVNKVPDWKNIKNQKGFNTVLVREIVAFSSYFSVFENAKQNGIHPFFAGGLAGLANWTLSYPIDVIRSRQIATNCTVRQAYDKGSLWRGFGLCAIRAVLVNSVGFYVYDSLQSNFDEN</sequence>
<evidence type="ECO:0000256" key="8">
    <source>
        <dbReference type="ARBA" id="ARBA00023136"/>
    </source>
</evidence>
<reference evidence="9" key="1">
    <citation type="journal article" date="2020" name="Nature">
        <title>Giant virus diversity and host interactions through global metagenomics.</title>
        <authorList>
            <person name="Schulz F."/>
            <person name="Roux S."/>
            <person name="Paez-Espino D."/>
            <person name="Jungbluth S."/>
            <person name="Walsh D.A."/>
            <person name="Denef V.J."/>
            <person name="McMahon K.D."/>
            <person name="Konstantinidis K.T."/>
            <person name="Eloe-Fadrosh E.A."/>
            <person name="Kyrpides N.C."/>
            <person name="Woyke T."/>
        </authorList>
    </citation>
    <scope>NUCLEOTIDE SEQUENCE</scope>
    <source>
        <strain evidence="9">GVMAG-M-3300025890-48</strain>
    </source>
</reference>
<dbReference type="PROSITE" id="PS50920">
    <property type="entry name" value="SOLCAR"/>
    <property type="match status" value="1"/>
</dbReference>
<keyword evidence="5" id="KW-0677">Repeat</keyword>
<organism evidence="9">
    <name type="scientific">viral metagenome</name>
    <dbReference type="NCBI Taxonomy" id="1070528"/>
    <lineage>
        <taxon>unclassified sequences</taxon>
        <taxon>metagenomes</taxon>
        <taxon>organismal metagenomes</taxon>
    </lineage>
</organism>
<dbReference type="GO" id="GO:0031966">
    <property type="term" value="C:mitochondrial membrane"/>
    <property type="evidence" value="ECO:0007669"/>
    <property type="project" value="UniProtKB-SubCell"/>
</dbReference>
<evidence type="ECO:0000256" key="7">
    <source>
        <dbReference type="ARBA" id="ARBA00023128"/>
    </source>
</evidence>
<evidence type="ECO:0000256" key="3">
    <source>
        <dbReference type="ARBA" id="ARBA00022448"/>
    </source>
</evidence>
<evidence type="ECO:0000313" key="9">
    <source>
        <dbReference type="EMBL" id="QHU02911.1"/>
    </source>
</evidence>
<dbReference type="SUPFAM" id="SSF103506">
    <property type="entry name" value="Mitochondrial carrier"/>
    <property type="match status" value="1"/>
</dbReference>
<comment type="subcellular location">
    <subcellularLocation>
        <location evidence="1">Mitochondrion membrane</location>
        <topology evidence="1">Multi-pass membrane protein</topology>
    </subcellularLocation>
</comment>
<dbReference type="AlphaFoldDB" id="A0A6C0JDD8"/>
<proteinExistence type="inferred from homology"/>
<keyword evidence="3" id="KW-0813">Transport</keyword>
<accession>A0A6C0JDD8</accession>
<keyword evidence="4" id="KW-0812">Transmembrane</keyword>